<proteinExistence type="predicted"/>
<dbReference type="EMBL" id="JAUSXV010000001">
    <property type="protein sequence ID" value="MDQ0649422.1"/>
    <property type="molecule type" value="Genomic_DNA"/>
</dbReference>
<sequence>MSAPTDLSPEAPAVESGRARHPRAQVIAQAWMELGASVAPLSNGSGRPLARTSKLILDPLVIRPLQNPGLAAGTLTDDAAVELRERIRAAGPDLSAAAAWFLELKAARRRLRITDGNPQEKYFQRCYELARTAGSPAADAVAVAAGAVSEIAQSSGGSLLARVRQLLADEEHAAVLGRELDDAWRRRPASMTPPAPAETVAAALDECPTGEGSAAFDALVAGAAGTASGAGLAGEGIAQGLGLTRHPLPPLPRIGETASKRDLPLPFDRSIFERLFAALSGGVPPDLAVDAEGLLSEEIVRSARVWQLGEEEGRVAMLLGAEASSALEENGPARPTAAHRLLAARWHREAYVRRALRLPADLSGVPAAVVDDVRAVRRGYLRRLWVRLHGRELRDQRVEGRDVWDLLDGVLRSVVMDQRQRLKTAMTRGADNREATEAA</sequence>
<name>A0AAW8F2F3_9MICO</name>
<evidence type="ECO:0000313" key="2">
    <source>
        <dbReference type="Proteomes" id="UP001244427"/>
    </source>
</evidence>
<gene>
    <name evidence="1" type="ORF">QFZ53_003618</name>
</gene>
<organism evidence="1 2">
    <name type="scientific">Microbacterium natoriense</name>
    <dbReference type="NCBI Taxonomy" id="284570"/>
    <lineage>
        <taxon>Bacteria</taxon>
        <taxon>Bacillati</taxon>
        <taxon>Actinomycetota</taxon>
        <taxon>Actinomycetes</taxon>
        <taxon>Micrococcales</taxon>
        <taxon>Microbacteriaceae</taxon>
        <taxon>Microbacterium</taxon>
    </lineage>
</organism>
<reference evidence="1 2" key="1">
    <citation type="submission" date="2023-07" db="EMBL/GenBank/DDBJ databases">
        <title>Comparative genomics of wheat-associated soil bacteria to identify genetic determinants of phenazine resistance.</title>
        <authorList>
            <person name="Mouncey N."/>
        </authorList>
    </citation>
    <scope>NUCLEOTIDE SEQUENCE [LARGE SCALE GENOMIC DNA]</scope>
    <source>
        <strain evidence="1 2">W4I9-1</strain>
    </source>
</reference>
<comment type="caution">
    <text evidence="1">The sequence shown here is derived from an EMBL/GenBank/DDBJ whole genome shotgun (WGS) entry which is preliminary data.</text>
</comment>
<accession>A0AAW8F2F3</accession>
<dbReference type="RefSeq" id="WP_307298745.1">
    <property type="nucleotide sequence ID" value="NZ_JAUSXV010000001.1"/>
</dbReference>
<evidence type="ECO:0000313" key="1">
    <source>
        <dbReference type="EMBL" id="MDQ0649422.1"/>
    </source>
</evidence>
<dbReference type="AlphaFoldDB" id="A0AAW8F2F3"/>
<protein>
    <submittedName>
        <fullName evidence="1">Uncharacterized protein</fullName>
    </submittedName>
</protein>
<dbReference type="Proteomes" id="UP001244427">
    <property type="component" value="Unassembled WGS sequence"/>
</dbReference>
<keyword evidence="2" id="KW-1185">Reference proteome</keyword>